<name>A0AAD6WWQ9_9AGAR</name>
<feature type="compositionally biased region" description="Low complexity" evidence="1">
    <location>
        <begin position="77"/>
        <end position="91"/>
    </location>
</feature>
<accession>A0AAD6WWQ9</accession>
<evidence type="ECO:0000313" key="3">
    <source>
        <dbReference type="Proteomes" id="UP001218188"/>
    </source>
</evidence>
<reference evidence="2" key="1">
    <citation type="submission" date="2023-03" db="EMBL/GenBank/DDBJ databases">
        <title>Massive genome expansion in bonnet fungi (Mycena s.s.) driven by repeated elements and novel gene families across ecological guilds.</title>
        <authorList>
            <consortium name="Lawrence Berkeley National Laboratory"/>
            <person name="Harder C.B."/>
            <person name="Miyauchi S."/>
            <person name="Viragh M."/>
            <person name="Kuo A."/>
            <person name="Thoen E."/>
            <person name="Andreopoulos B."/>
            <person name="Lu D."/>
            <person name="Skrede I."/>
            <person name="Drula E."/>
            <person name="Henrissat B."/>
            <person name="Morin E."/>
            <person name="Kohler A."/>
            <person name="Barry K."/>
            <person name="LaButti K."/>
            <person name="Morin E."/>
            <person name="Salamov A."/>
            <person name="Lipzen A."/>
            <person name="Mereny Z."/>
            <person name="Hegedus B."/>
            <person name="Baldrian P."/>
            <person name="Stursova M."/>
            <person name="Weitz H."/>
            <person name="Taylor A."/>
            <person name="Grigoriev I.V."/>
            <person name="Nagy L.G."/>
            <person name="Martin F."/>
            <person name="Kauserud H."/>
        </authorList>
    </citation>
    <scope>NUCLEOTIDE SEQUENCE</scope>
    <source>
        <strain evidence="2">CBHHK200</strain>
    </source>
</reference>
<feature type="compositionally biased region" description="Pro residues" evidence="1">
    <location>
        <begin position="97"/>
        <end position="106"/>
    </location>
</feature>
<feature type="compositionally biased region" description="Polar residues" evidence="1">
    <location>
        <begin position="29"/>
        <end position="40"/>
    </location>
</feature>
<dbReference type="EMBL" id="JARJCM010000092">
    <property type="protein sequence ID" value="KAJ7030263.1"/>
    <property type="molecule type" value="Genomic_DNA"/>
</dbReference>
<feature type="compositionally biased region" description="Basic and acidic residues" evidence="1">
    <location>
        <begin position="228"/>
        <end position="239"/>
    </location>
</feature>
<protein>
    <submittedName>
        <fullName evidence="2">Uncharacterized protein</fullName>
    </submittedName>
</protein>
<feature type="region of interest" description="Disordered" evidence="1">
    <location>
        <begin position="226"/>
        <end position="250"/>
    </location>
</feature>
<feature type="compositionally biased region" description="Low complexity" evidence="1">
    <location>
        <begin position="107"/>
        <end position="123"/>
    </location>
</feature>
<sequence length="250" mass="27962">MPPHPEPSRRRGWRMPDPYVRLPFPLSPVNPQDSVSNNTPHHYPTSLRAPGASKFPQARPQPRVGINHRICKRTHRSITSPSGSASALSAARQRRPSPAPHAPPARAPVLAPPTRAQPRRILPPSQPPYPPRPHSHLPTPPSVVFLPASKGRENTRKRTCSRASHRVHAFLLATHPFTFFPLWPAPRARTFTLTSPPHPHPHPASQPYPHSCLHTPRSAIRLRAVHRQQHEQRRDELGYERGPLPAPGTV</sequence>
<keyword evidence="3" id="KW-1185">Reference proteome</keyword>
<evidence type="ECO:0000313" key="2">
    <source>
        <dbReference type="EMBL" id="KAJ7030263.1"/>
    </source>
</evidence>
<dbReference type="AlphaFoldDB" id="A0AAD6WWQ9"/>
<proteinExistence type="predicted"/>
<feature type="region of interest" description="Disordered" evidence="1">
    <location>
        <begin position="1"/>
        <end position="154"/>
    </location>
</feature>
<evidence type="ECO:0000256" key="1">
    <source>
        <dbReference type="SAM" id="MobiDB-lite"/>
    </source>
</evidence>
<comment type="caution">
    <text evidence="2">The sequence shown here is derived from an EMBL/GenBank/DDBJ whole genome shotgun (WGS) entry which is preliminary data.</text>
</comment>
<gene>
    <name evidence="2" type="ORF">C8F04DRAFT_735190</name>
</gene>
<dbReference type="Proteomes" id="UP001218188">
    <property type="component" value="Unassembled WGS sequence"/>
</dbReference>
<organism evidence="2 3">
    <name type="scientific">Mycena alexandri</name>
    <dbReference type="NCBI Taxonomy" id="1745969"/>
    <lineage>
        <taxon>Eukaryota</taxon>
        <taxon>Fungi</taxon>
        <taxon>Dikarya</taxon>
        <taxon>Basidiomycota</taxon>
        <taxon>Agaricomycotina</taxon>
        <taxon>Agaricomycetes</taxon>
        <taxon>Agaricomycetidae</taxon>
        <taxon>Agaricales</taxon>
        <taxon>Marasmiineae</taxon>
        <taxon>Mycenaceae</taxon>
        <taxon>Mycena</taxon>
    </lineage>
</organism>